<feature type="domain" description="Aminoglycoside phosphotransferase" evidence="1">
    <location>
        <begin position="3"/>
        <end position="99"/>
    </location>
</feature>
<name>A0ABQ2GWR8_9DEIO</name>
<accession>A0ABQ2GWR8</accession>
<dbReference type="Gene3D" id="3.90.1200.10">
    <property type="match status" value="1"/>
</dbReference>
<sequence length="183" mass="19623">MRGLAAFLAGLHRLPATEFAFLSPLAPVGPRPSRPDTALSEGRIRRALDGLSAPPCTPVVLHGDFWPGNVLWQGGQVSAVIDWEDAAVGDALSDVGNARLELLFFLGRRAINAFTREYVALTGATLTGLPYWDLRAALRPCGRLGEWGLDADLEAQMRRRHAGFVERALASAGDDPTPGTNPV</sequence>
<dbReference type="SUPFAM" id="SSF56112">
    <property type="entry name" value="Protein kinase-like (PK-like)"/>
    <property type="match status" value="1"/>
</dbReference>
<comment type="caution">
    <text evidence="2">The sequence shown here is derived from an EMBL/GenBank/DDBJ whole genome shotgun (WGS) entry which is preliminary data.</text>
</comment>
<reference evidence="3" key="1">
    <citation type="journal article" date="2019" name="Int. J. Syst. Evol. Microbiol.">
        <title>The Global Catalogue of Microorganisms (GCM) 10K type strain sequencing project: providing services to taxonomists for standard genome sequencing and annotation.</title>
        <authorList>
            <consortium name="The Broad Institute Genomics Platform"/>
            <consortium name="The Broad Institute Genome Sequencing Center for Infectious Disease"/>
            <person name="Wu L."/>
            <person name="Ma J."/>
        </authorList>
    </citation>
    <scope>NUCLEOTIDE SEQUENCE [LARGE SCALE GENOMIC DNA]</scope>
    <source>
        <strain evidence="3">JCM 15443</strain>
    </source>
</reference>
<evidence type="ECO:0000259" key="1">
    <source>
        <dbReference type="Pfam" id="PF01636"/>
    </source>
</evidence>
<dbReference type="EMBL" id="BMOM01000020">
    <property type="protein sequence ID" value="GGM14547.1"/>
    <property type="molecule type" value="Genomic_DNA"/>
</dbReference>
<proteinExistence type="predicted"/>
<evidence type="ECO:0000313" key="3">
    <source>
        <dbReference type="Proteomes" id="UP000661918"/>
    </source>
</evidence>
<dbReference type="InterPro" id="IPR002575">
    <property type="entry name" value="Aminoglycoside_PTrfase"/>
</dbReference>
<dbReference type="Pfam" id="PF01636">
    <property type="entry name" value="APH"/>
    <property type="match status" value="1"/>
</dbReference>
<protein>
    <recommendedName>
        <fullName evidence="1">Aminoglycoside phosphotransferase domain-containing protein</fullName>
    </recommendedName>
</protein>
<evidence type="ECO:0000313" key="2">
    <source>
        <dbReference type="EMBL" id="GGM14547.1"/>
    </source>
</evidence>
<dbReference type="InterPro" id="IPR011009">
    <property type="entry name" value="Kinase-like_dom_sf"/>
</dbReference>
<organism evidence="2 3">
    <name type="scientific">Deinococcus aerophilus</name>
    <dbReference type="NCBI Taxonomy" id="522488"/>
    <lineage>
        <taxon>Bacteria</taxon>
        <taxon>Thermotogati</taxon>
        <taxon>Deinococcota</taxon>
        <taxon>Deinococci</taxon>
        <taxon>Deinococcales</taxon>
        <taxon>Deinococcaceae</taxon>
        <taxon>Deinococcus</taxon>
    </lineage>
</organism>
<keyword evidence="3" id="KW-1185">Reference proteome</keyword>
<gene>
    <name evidence="2" type="ORF">GCM10010841_23920</name>
</gene>
<dbReference type="Proteomes" id="UP000661918">
    <property type="component" value="Unassembled WGS sequence"/>
</dbReference>